<dbReference type="AlphaFoldDB" id="A0A411PMU2"/>
<dbReference type="Gene3D" id="1.10.287.480">
    <property type="entry name" value="helix hairpin bin"/>
    <property type="match status" value="1"/>
</dbReference>
<dbReference type="SUPFAM" id="SSF118352">
    <property type="entry name" value="HSP33 redox switch-like"/>
    <property type="match status" value="1"/>
</dbReference>
<keyword evidence="2 6" id="KW-0862">Zinc</keyword>
<comment type="PTM">
    <text evidence="6">Under oxidizing conditions two disulfide bonds are formed involving the reactive cysteines. Under reducing conditions zinc is bound to the reactive cysteines and the protein is inactive.</text>
</comment>
<reference evidence="7 8" key="1">
    <citation type="submission" date="2019-02" db="EMBL/GenBank/DDBJ databases">
        <title>Shewanella sp. D4-2 isolated from Dokdo Island.</title>
        <authorList>
            <person name="Baek K."/>
        </authorList>
    </citation>
    <scope>NUCLEOTIDE SEQUENCE [LARGE SCALE GENOMIC DNA]</scope>
    <source>
        <strain evidence="7 8">D4-2</strain>
    </source>
</reference>
<evidence type="ECO:0000256" key="5">
    <source>
        <dbReference type="ARBA" id="ARBA00023284"/>
    </source>
</evidence>
<dbReference type="KEGG" id="smai:EXU30_09585"/>
<name>A0A411PMU2_9GAMM</name>
<dbReference type="InterPro" id="IPR016153">
    <property type="entry name" value="Heat_shock_Hsp33_N"/>
</dbReference>
<dbReference type="RefSeq" id="WP_130603385.1">
    <property type="nucleotide sequence ID" value="NZ_CP036200.1"/>
</dbReference>
<dbReference type="Proteomes" id="UP000291106">
    <property type="component" value="Chromosome"/>
</dbReference>
<dbReference type="PIRSF" id="PIRSF005261">
    <property type="entry name" value="Heat_shock_Hsp33"/>
    <property type="match status" value="1"/>
</dbReference>
<sequence>MNKDTLHRFVFDNLDVRGEIAQLEQSYQQILAANNYPVVLQKILGELLVATSLLSATIKFSGDISVQLQGDGPVSLAVINGNSDLELRGVARWKGELADTASLSELFGKGYMVITLTPTEGERYQGIVSLEHADLAACLEEYFNQSEQLPTQIKLFADGKQAAGMLLQVLPSDKDNNEDFEHLTTLTTTIKQQELFELPATEVLHRLYHEEDVRLFDGDDVTFKCSCSRERTSAALRTLAKTEVDSIIAQDGEIVMGCEYCSATYKFDAIDVAAIFADSPTTDTPAQ</sequence>
<dbReference type="NCBIfam" id="NF001033">
    <property type="entry name" value="PRK00114.1"/>
    <property type="match status" value="1"/>
</dbReference>
<evidence type="ECO:0000256" key="6">
    <source>
        <dbReference type="HAMAP-Rule" id="MF_00117"/>
    </source>
</evidence>
<organism evidence="7 8">
    <name type="scientific">Shewanella maritima</name>
    <dbReference type="NCBI Taxonomy" id="2520507"/>
    <lineage>
        <taxon>Bacteria</taxon>
        <taxon>Pseudomonadati</taxon>
        <taxon>Pseudomonadota</taxon>
        <taxon>Gammaproteobacteria</taxon>
        <taxon>Alteromonadales</taxon>
        <taxon>Shewanellaceae</taxon>
        <taxon>Shewanella</taxon>
    </lineage>
</organism>
<dbReference type="GO" id="GO:0005737">
    <property type="term" value="C:cytoplasm"/>
    <property type="evidence" value="ECO:0007669"/>
    <property type="project" value="UniProtKB-SubCell"/>
</dbReference>
<keyword evidence="1 6" id="KW-0963">Cytoplasm</keyword>
<dbReference type="GO" id="GO:0051082">
    <property type="term" value="F:unfolded protein binding"/>
    <property type="evidence" value="ECO:0007669"/>
    <property type="project" value="UniProtKB-UniRule"/>
</dbReference>
<keyword evidence="8" id="KW-1185">Reference proteome</keyword>
<dbReference type="Gene3D" id="3.90.1280.10">
    <property type="entry name" value="HSP33 redox switch-like"/>
    <property type="match status" value="1"/>
</dbReference>
<dbReference type="SUPFAM" id="SSF64397">
    <property type="entry name" value="Hsp33 domain"/>
    <property type="match status" value="1"/>
</dbReference>
<accession>A0A411PMU2</accession>
<dbReference type="GO" id="GO:0044183">
    <property type="term" value="F:protein folding chaperone"/>
    <property type="evidence" value="ECO:0007669"/>
    <property type="project" value="TreeGrafter"/>
</dbReference>
<gene>
    <name evidence="6 7" type="primary">hslO</name>
    <name evidence="7" type="ORF">EXU30_09585</name>
</gene>
<proteinExistence type="inferred from homology"/>
<feature type="disulfide bond" description="Redox-active" evidence="6">
    <location>
        <begin position="258"/>
        <end position="261"/>
    </location>
</feature>
<evidence type="ECO:0000256" key="3">
    <source>
        <dbReference type="ARBA" id="ARBA00023157"/>
    </source>
</evidence>
<evidence type="ECO:0000256" key="4">
    <source>
        <dbReference type="ARBA" id="ARBA00023186"/>
    </source>
</evidence>
<comment type="similarity">
    <text evidence="6">Belongs to the HSP33 family.</text>
</comment>
<comment type="subcellular location">
    <subcellularLocation>
        <location evidence="6">Cytoplasm</location>
    </subcellularLocation>
</comment>
<dbReference type="Pfam" id="PF01430">
    <property type="entry name" value="HSP33"/>
    <property type="match status" value="1"/>
</dbReference>
<dbReference type="OrthoDB" id="9793753at2"/>
<dbReference type="CDD" id="cd00498">
    <property type="entry name" value="Hsp33"/>
    <property type="match status" value="1"/>
</dbReference>
<evidence type="ECO:0000313" key="8">
    <source>
        <dbReference type="Proteomes" id="UP000291106"/>
    </source>
</evidence>
<dbReference type="InterPro" id="IPR000397">
    <property type="entry name" value="Heat_shock_Hsp33"/>
</dbReference>
<feature type="disulfide bond" description="Redox-active" evidence="6">
    <location>
        <begin position="225"/>
        <end position="227"/>
    </location>
</feature>
<dbReference type="InterPro" id="IPR016154">
    <property type="entry name" value="Heat_shock_Hsp33_C"/>
</dbReference>
<protein>
    <recommendedName>
        <fullName evidence="6">33 kDa chaperonin</fullName>
    </recommendedName>
    <alternativeName>
        <fullName evidence="6">Heat shock protein 33 homolog</fullName>
        <shortName evidence="6">HSP33</shortName>
    </alternativeName>
</protein>
<dbReference type="PANTHER" id="PTHR30111:SF1">
    <property type="entry name" value="33 KDA CHAPERONIN"/>
    <property type="match status" value="1"/>
</dbReference>
<dbReference type="Gene3D" id="3.55.30.10">
    <property type="entry name" value="Hsp33 domain"/>
    <property type="match status" value="1"/>
</dbReference>
<evidence type="ECO:0000256" key="2">
    <source>
        <dbReference type="ARBA" id="ARBA00022833"/>
    </source>
</evidence>
<keyword evidence="4 6" id="KW-0143">Chaperone</keyword>
<keyword evidence="5 6" id="KW-0676">Redox-active center</keyword>
<dbReference type="HAMAP" id="MF_00117">
    <property type="entry name" value="HslO"/>
    <property type="match status" value="1"/>
</dbReference>
<dbReference type="InterPro" id="IPR023212">
    <property type="entry name" value="Hsp33_helix_hairpin_bin_dom_sf"/>
</dbReference>
<keyword evidence="3 6" id="KW-1015">Disulfide bond</keyword>
<comment type="function">
    <text evidence="6">Redox regulated molecular chaperone. Protects both thermally unfolding and oxidatively damaged proteins from irreversible aggregation. Plays an important role in the bacterial defense system toward oxidative stress.</text>
</comment>
<evidence type="ECO:0000256" key="1">
    <source>
        <dbReference type="ARBA" id="ARBA00022490"/>
    </source>
</evidence>
<dbReference type="EMBL" id="CP036200">
    <property type="protein sequence ID" value="QBF84860.1"/>
    <property type="molecule type" value="Genomic_DNA"/>
</dbReference>
<dbReference type="GO" id="GO:0042026">
    <property type="term" value="P:protein refolding"/>
    <property type="evidence" value="ECO:0007669"/>
    <property type="project" value="TreeGrafter"/>
</dbReference>
<dbReference type="PANTHER" id="PTHR30111">
    <property type="entry name" value="33 KDA CHAPERONIN"/>
    <property type="match status" value="1"/>
</dbReference>
<evidence type="ECO:0000313" key="7">
    <source>
        <dbReference type="EMBL" id="QBF84860.1"/>
    </source>
</evidence>